<feature type="region of interest" description="Disordered" evidence="1">
    <location>
        <begin position="1"/>
        <end position="21"/>
    </location>
</feature>
<evidence type="ECO:0000313" key="4">
    <source>
        <dbReference type="Proteomes" id="UP000190857"/>
    </source>
</evidence>
<accession>A0A1T5INT4</accession>
<evidence type="ECO:0008006" key="5">
    <source>
        <dbReference type="Google" id="ProtNLM"/>
    </source>
</evidence>
<keyword evidence="4" id="KW-1185">Reference proteome</keyword>
<dbReference type="AlphaFoldDB" id="A0A1T5INT4"/>
<dbReference type="STRING" id="123320.SAMN06309945_0669"/>
<dbReference type="EMBL" id="FUZP01000001">
    <property type="protein sequence ID" value="SKC40770.1"/>
    <property type="molecule type" value="Genomic_DNA"/>
</dbReference>
<keyword evidence="2" id="KW-1133">Transmembrane helix</keyword>
<dbReference type="Proteomes" id="UP000190857">
    <property type="component" value="Unassembled WGS sequence"/>
</dbReference>
<evidence type="ECO:0000313" key="3">
    <source>
        <dbReference type="EMBL" id="SKC40770.1"/>
    </source>
</evidence>
<dbReference type="RefSeq" id="WP_079726863.1">
    <property type="nucleotide sequence ID" value="NZ_FUZP01000001.1"/>
</dbReference>
<evidence type="ECO:0000256" key="2">
    <source>
        <dbReference type="SAM" id="Phobius"/>
    </source>
</evidence>
<proteinExistence type="predicted"/>
<gene>
    <name evidence="3" type="ORF">SAMN06309945_0669</name>
</gene>
<reference evidence="3 4" key="1">
    <citation type="submission" date="2017-02" db="EMBL/GenBank/DDBJ databases">
        <authorList>
            <person name="Peterson S.W."/>
        </authorList>
    </citation>
    <scope>NUCLEOTIDE SEQUENCE [LARGE SCALE GENOMIC DNA]</scope>
    <source>
        <strain evidence="3 4">VKM Ac-2059</strain>
    </source>
</reference>
<keyword evidence="2" id="KW-0812">Transmembrane</keyword>
<organism evidence="3 4">
    <name type="scientific">Okibacterium fritillariae</name>
    <dbReference type="NCBI Taxonomy" id="123320"/>
    <lineage>
        <taxon>Bacteria</taxon>
        <taxon>Bacillati</taxon>
        <taxon>Actinomycetota</taxon>
        <taxon>Actinomycetes</taxon>
        <taxon>Micrococcales</taxon>
        <taxon>Microbacteriaceae</taxon>
        <taxon>Okibacterium</taxon>
    </lineage>
</organism>
<feature type="transmembrane region" description="Helical" evidence="2">
    <location>
        <begin position="67"/>
        <end position="86"/>
    </location>
</feature>
<keyword evidence="2" id="KW-0472">Membrane</keyword>
<dbReference type="OrthoDB" id="9849753at2"/>
<protein>
    <recommendedName>
        <fullName evidence="5">DUF3618 domain-containing protein</fullName>
    </recommendedName>
</protein>
<feature type="compositionally biased region" description="Basic and acidic residues" evidence="1">
    <location>
        <begin position="1"/>
        <end position="19"/>
    </location>
</feature>
<name>A0A1T5INT4_9MICO</name>
<sequence length="92" mass="10137">MNEHDEPLQLPNDRADRPIEGSSPAVLALTLSETRGQLAETMREIQDRLTPDALRARIRDIVWERRVGIITAAALATAAVVLVVAVKKGQNR</sequence>
<evidence type="ECO:0000256" key="1">
    <source>
        <dbReference type="SAM" id="MobiDB-lite"/>
    </source>
</evidence>